<dbReference type="KEGG" id="crz:D1345_09255"/>
<dbReference type="Proteomes" id="UP000259465">
    <property type="component" value="Chromosome"/>
</dbReference>
<organism evidence="1 2">
    <name type="scientific">Chromobacterium rhizoryzae</name>
    <dbReference type="NCBI Taxonomy" id="1778675"/>
    <lineage>
        <taxon>Bacteria</taxon>
        <taxon>Pseudomonadati</taxon>
        <taxon>Pseudomonadota</taxon>
        <taxon>Betaproteobacteria</taxon>
        <taxon>Neisseriales</taxon>
        <taxon>Chromobacteriaceae</taxon>
        <taxon>Chromobacterium</taxon>
    </lineage>
</organism>
<reference evidence="1 2" key="1">
    <citation type="submission" date="2018-08" db="EMBL/GenBank/DDBJ databases">
        <title>Complete genome sequence of JP2-74.</title>
        <authorList>
            <person name="Wu L."/>
        </authorList>
    </citation>
    <scope>NUCLEOTIDE SEQUENCE [LARGE SCALE GENOMIC DNA]</scope>
    <source>
        <strain evidence="1 2">JP2-74</strain>
    </source>
</reference>
<sequence length="71" mass="7849">MSEELNVLAGNDDGMMARVRVCPHELSRRMAKILDDYGHKVSETRGEVVKRRIAAAVAELTEISLHNLGTS</sequence>
<keyword evidence="2" id="KW-1185">Reference proteome</keyword>
<protein>
    <submittedName>
        <fullName evidence="1">Uncharacterized protein</fullName>
    </submittedName>
</protein>
<name>A0AAD0RXB1_9NEIS</name>
<proteinExistence type="predicted"/>
<evidence type="ECO:0000313" key="1">
    <source>
        <dbReference type="EMBL" id="AXT46363.1"/>
    </source>
</evidence>
<accession>A0AAD0RXB1</accession>
<evidence type="ECO:0000313" key="2">
    <source>
        <dbReference type="Proteomes" id="UP000259465"/>
    </source>
</evidence>
<gene>
    <name evidence="1" type="ORF">D1345_09255</name>
</gene>
<dbReference type="AlphaFoldDB" id="A0AAD0RXB1"/>
<dbReference type="RefSeq" id="WP_118267349.1">
    <property type="nucleotide sequence ID" value="NZ_CP031968.1"/>
</dbReference>
<dbReference type="EMBL" id="CP031968">
    <property type="protein sequence ID" value="AXT46363.1"/>
    <property type="molecule type" value="Genomic_DNA"/>
</dbReference>